<reference evidence="1 2" key="1">
    <citation type="submission" date="2019-08" db="EMBL/GenBank/DDBJ databases">
        <authorList>
            <person name="Herpell B J."/>
        </authorList>
    </citation>
    <scope>NUCLEOTIDE SEQUENCE [LARGE SCALE GENOMIC DNA]</scope>
    <source>
        <strain evidence="2">Msb3</strain>
    </source>
</reference>
<dbReference type="Proteomes" id="UP000325811">
    <property type="component" value="Chromosome I"/>
</dbReference>
<dbReference type="EMBL" id="LR699553">
    <property type="protein sequence ID" value="VVD28747.1"/>
    <property type="molecule type" value="Genomic_DNA"/>
</dbReference>
<name>A0A5Q4ZAC9_9BURK</name>
<dbReference type="KEGG" id="pdio:PDMSB3_2291"/>
<sequence length="130" mass="14346">MAGMVTATTAVTVTVTAIIDAHACTRAGRVGDTARRTHSRHIFCRSDALLRSDPRRVTAQINDTLICAEYSEQTGQLCLRRDGTLLREWFPPHSWIAIASVAGARHWGTRPSDDDLLALLHNQMTLLRAP</sequence>
<dbReference type="AlphaFoldDB" id="A0A5Q4ZAC9"/>
<evidence type="ECO:0000313" key="1">
    <source>
        <dbReference type="EMBL" id="VVD28747.1"/>
    </source>
</evidence>
<accession>A0A5Q4ZAC9</accession>
<keyword evidence="2" id="KW-1185">Reference proteome</keyword>
<proteinExistence type="predicted"/>
<organism evidence="1 2">
    <name type="scientific">Paraburkholderia dioscoreae</name>
    <dbReference type="NCBI Taxonomy" id="2604047"/>
    <lineage>
        <taxon>Bacteria</taxon>
        <taxon>Pseudomonadati</taxon>
        <taxon>Pseudomonadota</taxon>
        <taxon>Betaproteobacteria</taxon>
        <taxon>Burkholderiales</taxon>
        <taxon>Burkholderiaceae</taxon>
        <taxon>Paraburkholderia</taxon>
    </lineage>
</organism>
<gene>
    <name evidence="1" type="ORF">PDMSB3_2291</name>
</gene>
<evidence type="ECO:0000313" key="2">
    <source>
        <dbReference type="Proteomes" id="UP000325811"/>
    </source>
</evidence>
<protein>
    <submittedName>
        <fullName evidence="1">Uncharacterized protein</fullName>
    </submittedName>
</protein>